<evidence type="ECO:0000256" key="4">
    <source>
        <dbReference type="ARBA" id="ARBA00023163"/>
    </source>
</evidence>
<dbReference type="InterPro" id="IPR000847">
    <property type="entry name" value="LysR_HTH_N"/>
</dbReference>
<dbReference type="SUPFAM" id="SSF53850">
    <property type="entry name" value="Periplasmic binding protein-like II"/>
    <property type="match status" value="1"/>
</dbReference>
<keyword evidence="2" id="KW-0805">Transcription regulation</keyword>
<name>A0A3N1PSK8_9GAMM</name>
<sequence length="312" mass="34975">MKQLDLNLLVIFDAIMREGSVSRAASVLAMTQPAVSNAISRMRVSFGDPVFVKEGRGVVATPFAQSLWQQTRKHLQSLKDAVDPQPFDPVSTRQEFRIGVSDLTVDIYWSKLRQKIEQGAAGVDVLAVPFTLATMENMLLNAEVDFVISQASPTMAPQLRHMHLFDSYYACTMGNHHPLAHKPLLLEDFIKADHLMVSLSGDRQGIVDCMLSDLGLERRVAMTTNHFSVVPKLLRENNLIATLPFGAIFEYTSCGELWVTKPPIDIPIKPVSLIWHERNERNPAHRWLREAIADITQKLKDENPLPKCLLAG</sequence>
<dbReference type="Proteomes" id="UP000268033">
    <property type="component" value="Unassembled WGS sequence"/>
</dbReference>
<dbReference type="EMBL" id="RJUL01000002">
    <property type="protein sequence ID" value="ROQ29790.1"/>
    <property type="molecule type" value="Genomic_DNA"/>
</dbReference>
<dbReference type="Gene3D" id="3.40.190.10">
    <property type="entry name" value="Periplasmic binding protein-like II"/>
    <property type="match status" value="2"/>
</dbReference>
<keyword evidence="7" id="KW-1185">Reference proteome</keyword>
<proteinExistence type="inferred from homology"/>
<dbReference type="Pfam" id="PF03466">
    <property type="entry name" value="LysR_substrate"/>
    <property type="match status" value="1"/>
</dbReference>
<dbReference type="CDD" id="cd08417">
    <property type="entry name" value="PBP2_Nitroaromatics_like"/>
    <property type="match status" value="1"/>
</dbReference>
<accession>A0A3N1PSK8</accession>
<organism evidence="6 7">
    <name type="scientific">Gallaecimonas pentaromativorans</name>
    <dbReference type="NCBI Taxonomy" id="584787"/>
    <lineage>
        <taxon>Bacteria</taxon>
        <taxon>Pseudomonadati</taxon>
        <taxon>Pseudomonadota</taxon>
        <taxon>Gammaproteobacteria</taxon>
        <taxon>Enterobacterales</taxon>
        <taxon>Gallaecimonadaceae</taxon>
        <taxon>Gallaecimonas</taxon>
    </lineage>
</organism>
<dbReference type="InterPro" id="IPR037402">
    <property type="entry name" value="YidZ_PBP2"/>
</dbReference>
<dbReference type="InterPro" id="IPR036390">
    <property type="entry name" value="WH_DNA-bd_sf"/>
</dbReference>
<protein>
    <submittedName>
        <fullName evidence="6">DNA-binding transcriptional LysR family regulator</fullName>
    </submittedName>
</protein>
<reference evidence="6 7" key="1">
    <citation type="submission" date="2018-11" db="EMBL/GenBank/DDBJ databases">
        <title>Genomic Encyclopedia of Type Strains, Phase IV (KMG-IV): sequencing the most valuable type-strain genomes for metagenomic binning, comparative biology and taxonomic classification.</title>
        <authorList>
            <person name="Goeker M."/>
        </authorList>
    </citation>
    <scope>NUCLEOTIDE SEQUENCE [LARGE SCALE GENOMIC DNA]</scope>
    <source>
        <strain evidence="6 7">DSM 21945</strain>
    </source>
</reference>
<dbReference type="InterPro" id="IPR005119">
    <property type="entry name" value="LysR_subst-bd"/>
</dbReference>
<dbReference type="GO" id="GO:0003677">
    <property type="term" value="F:DNA binding"/>
    <property type="evidence" value="ECO:0007669"/>
    <property type="project" value="UniProtKB-KW"/>
</dbReference>
<evidence type="ECO:0000256" key="1">
    <source>
        <dbReference type="ARBA" id="ARBA00009437"/>
    </source>
</evidence>
<dbReference type="SUPFAM" id="SSF46785">
    <property type="entry name" value="Winged helix' DNA-binding domain"/>
    <property type="match status" value="1"/>
</dbReference>
<comment type="similarity">
    <text evidence="1">Belongs to the LysR transcriptional regulatory family.</text>
</comment>
<dbReference type="AlphaFoldDB" id="A0A3N1PSK8"/>
<dbReference type="GO" id="GO:0003700">
    <property type="term" value="F:DNA-binding transcription factor activity"/>
    <property type="evidence" value="ECO:0007669"/>
    <property type="project" value="InterPro"/>
</dbReference>
<dbReference type="PANTHER" id="PTHR30118">
    <property type="entry name" value="HTH-TYPE TRANSCRIPTIONAL REGULATOR LEUO-RELATED"/>
    <property type="match status" value="1"/>
</dbReference>
<comment type="caution">
    <text evidence="6">The sequence shown here is derived from an EMBL/GenBank/DDBJ whole genome shotgun (WGS) entry which is preliminary data.</text>
</comment>
<keyword evidence="4" id="KW-0804">Transcription</keyword>
<dbReference type="Pfam" id="PF00126">
    <property type="entry name" value="HTH_1"/>
    <property type="match status" value="1"/>
</dbReference>
<dbReference type="STRING" id="584787.GCA_001247655_03092"/>
<dbReference type="RefSeq" id="WP_123420699.1">
    <property type="nucleotide sequence ID" value="NZ_RJUL01000002.1"/>
</dbReference>
<dbReference type="Gene3D" id="1.10.10.10">
    <property type="entry name" value="Winged helix-like DNA-binding domain superfamily/Winged helix DNA-binding domain"/>
    <property type="match status" value="1"/>
</dbReference>
<gene>
    <name evidence="6" type="ORF">EDC28_102162</name>
</gene>
<evidence type="ECO:0000313" key="6">
    <source>
        <dbReference type="EMBL" id="ROQ29790.1"/>
    </source>
</evidence>
<dbReference type="PROSITE" id="PS50931">
    <property type="entry name" value="HTH_LYSR"/>
    <property type="match status" value="1"/>
</dbReference>
<dbReference type="InterPro" id="IPR036388">
    <property type="entry name" value="WH-like_DNA-bd_sf"/>
</dbReference>
<evidence type="ECO:0000256" key="3">
    <source>
        <dbReference type="ARBA" id="ARBA00023125"/>
    </source>
</evidence>
<evidence type="ECO:0000313" key="7">
    <source>
        <dbReference type="Proteomes" id="UP000268033"/>
    </source>
</evidence>
<dbReference type="PANTHER" id="PTHR30118:SF6">
    <property type="entry name" value="HTH-TYPE TRANSCRIPTIONAL REGULATOR LEUO"/>
    <property type="match status" value="1"/>
</dbReference>
<feature type="domain" description="HTH lysR-type" evidence="5">
    <location>
        <begin position="4"/>
        <end position="61"/>
    </location>
</feature>
<evidence type="ECO:0000259" key="5">
    <source>
        <dbReference type="PROSITE" id="PS50931"/>
    </source>
</evidence>
<evidence type="ECO:0000256" key="2">
    <source>
        <dbReference type="ARBA" id="ARBA00023015"/>
    </source>
</evidence>
<dbReference type="InterPro" id="IPR050389">
    <property type="entry name" value="LysR-type_TF"/>
</dbReference>
<keyword evidence="3 6" id="KW-0238">DNA-binding</keyword>